<keyword evidence="7 8" id="KW-0472">Membrane</keyword>
<evidence type="ECO:0000313" key="10">
    <source>
        <dbReference type="Proteomes" id="UP000283928"/>
    </source>
</evidence>
<keyword evidence="5" id="KW-0378">Hydrolase</keyword>
<feature type="transmembrane region" description="Helical" evidence="8">
    <location>
        <begin position="73"/>
        <end position="95"/>
    </location>
</feature>
<evidence type="ECO:0000256" key="6">
    <source>
        <dbReference type="ARBA" id="ARBA00022989"/>
    </source>
</evidence>
<evidence type="ECO:0000256" key="7">
    <source>
        <dbReference type="ARBA" id="ARBA00023136"/>
    </source>
</evidence>
<reference evidence="9 10" key="1">
    <citation type="submission" date="2018-08" db="EMBL/GenBank/DDBJ databases">
        <title>A genome reference for cultivated species of the human gut microbiota.</title>
        <authorList>
            <person name="Zou Y."/>
            <person name="Xue W."/>
            <person name="Luo G."/>
        </authorList>
    </citation>
    <scope>NUCLEOTIDE SEQUENCE [LARGE SCALE GENOMIC DNA]</scope>
    <source>
        <strain evidence="9 10">AM27-32LB</strain>
    </source>
</reference>
<keyword evidence="2" id="KW-0673">Quorum sensing</keyword>
<evidence type="ECO:0000256" key="8">
    <source>
        <dbReference type="SAM" id="Phobius"/>
    </source>
</evidence>
<evidence type="ECO:0000256" key="4">
    <source>
        <dbReference type="ARBA" id="ARBA00022692"/>
    </source>
</evidence>
<dbReference type="InterPro" id="IPR006741">
    <property type="entry name" value="AgrB"/>
</dbReference>
<keyword evidence="4 8" id="KW-0812">Transmembrane</keyword>
<feature type="transmembrane region" description="Helical" evidence="8">
    <location>
        <begin position="101"/>
        <end position="121"/>
    </location>
</feature>
<sequence length="196" mass="22226">MKQLSEKITKYVIKTGAVSPELYVVYQYGFQIGLEMLCCFVTCFGIAIYMHMIPEFVVFTGIFMLLRTYAGGVHLNSFGTCYVCSVAVQTLVMYFNNKYKFTVSIAWILILMSAILILKAAPVESINRELDNTEKEHCQKVTMKILMGVIAFAICCTVGLIQDMLSLISLTTFIILISQYVGILKYKIENSKNKRR</sequence>
<evidence type="ECO:0008006" key="11">
    <source>
        <dbReference type="Google" id="ProtNLM"/>
    </source>
</evidence>
<keyword evidence="6 8" id="KW-1133">Transmembrane helix</keyword>
<name>A0A414K5V9_9FIRM</name>
<proteinExistence type="predicted"/>
<evidence type="ECO:0000256" key="2">
    <source>
        <dbReference type="ARBA" id="ARBA00022654"/>
    </source>
</evidence>
<dbReference type="RefSeq" id="WP_119245826.1">
    <property type="nucleotide sequence ID" value="NZ_JAQEBC010000019.1"/>
</dbReference>
<dbReference type="GO" id="GO:0016020">
    <property type="term" value="C:membrane"/>
    <property type="evidence" value="ECO:0007669"/>
    <property type="project" value="InterPro"/>
</dbReference>
<evidence type="ECO:0000256" key="3">
    <source>
        <dbReference type="ARBA" id="ARBA00022670"/>
    </source>
</evidence>
<dbReference type="Pfam" id="PF04647">
    <property type="entry name" value="AgrB"/>
    <property type="match status" value="1"/>
</dbReference>
<comment type="caution">
    <text evidence="9">The sequence shown here is derived from an EMBL/GenBank/DDBJ whole genome shotgun (WGS) entry which is preliminary data.</text>
</comment>
<keyword evidence="3" id="KW-0645">Protease</keyword>
<feature type="transmembrane region" description="Helical" evidence="8">
    <location>
        <begin position="167"/>
        <end position="186"/>
    </location>
</feature>
<feature type="transmembrane region" description="Helical" evidence="8">
    <location>
        <begin position="141"/>
        <end position="161"/>
    </location>
</feature>
<dbReference type="AlphaFoldDB" id="A0A414K5V9"/>
<gene>
    <name evidence="9" type="ORF">DW723_16185</name>
</gene>
<evidence type="ECO:0000256" key="1">
    <source>
        <dbReference type="ARBA" id="ARBA00022475"/>
    </source>
</evidence>
<dbReference type="EMBL" id="QSKO01000037">
    <property type="protein sequence ID" value="RHE69660.1"/>
    <property type="molecule type" value="Genomic_DNA"/>
</dbReference>
<organism evidence="9 10">
    <name type="scientific">Blautia obeum</name>
    <dbReference type="NCBI Taxonomy" id="40520"/>
    <lineage>
        <taxon>Bacteria</taxon>
        <taxon>Bacillati</taxon>
        <taxon>Bacillota</taxon>
        <taxon>Clostridia</taxon>
        <taxon>Lachnospirales</taxon>
        <taxon>Lachnospiraceae</taxon>
        <taxon>Blautia</taxon>
    </lineage>
</organism>
<protein>
    <recommendedName>
        <fullName evidence="11">Accessory gene regulator protein</fullName>
    </recommendedName>
</protein>
<evidence type="ECO:0000313" key="9">
    <source>
        <dbReference type="EMBL" id="RHE69660.1"/>
    </source>
</evidence>
<dbReference type="GO" id="GO:0008233">
    <property type="term" value="F:peptidase activity"/>
    <property type="evidence" value="ECO:0007669"/>
    <property type="project" value="UniProtKB-KW"/>
</dbReference>
<dbReference type="GO" id="GO:0006508">
    <property type="term" value="P:proteolysis"/>
    <property type="evidence" value="ECO:0007669"/>
    <property type="project" value="UniProtKB-KW"/>
</dbReference>
<dbReference type="GO" id="GO:0009372">
    <property type="term" value="P:quorum sensing"/>
    <property type="evidence" value="ECO:0007669"/>
    <property type="project" value="UniProtKB-KW"/>
</dbReference>
<keyword evidence="1" id="KW-1003">Cell membrane</keyword>
<accession>A0A414K5V9</accession>
<dbReference type="Proteomes" id="UP000283928">
    <property type="component" value="Unassembled WGS sequence"/>
</dbReference>
<evidence type="ECO:0000256" key="5">
    <source>
        <dbReference type="ARBA" id="ARBA00022801"/>
    </source>
</evidence>
<dbReference type="SMART" id="SM00793">
    <property type="entry name" value="AgrB"/>
    <property type="match status" value="1"/>
</dbReference>